<keyword evidence="3" id="KW-1003">Cell membrane</keyword>
<dbReference type="Pfam" id="PF07681">
    <property type="entry name" value="DoxX"/>
    <property type="match status" value="1"/>
</dbReference>
<dbReference type="AlphaFoldDB" id="A0A1U7CQV1"/>
<feature type="transmembrane region" description="Helical" evidence="7">
    <location>
        <begin position="47"/>
        <end position="68"/>
    </location>
</feature>
<evidence type="ECO:0000256" key="7">
    <source>
        <dbReference type="SAM" id="Phobius"/>
    </source>
</evidence>
<dbReference type="OrthoDB" id="9792760at2"/>
<protein>
    <submittedName>
        <fullName evidence="8">Inner membrane protein YphA</fullName>
    </submittedName>
</protein>
<dbReference type="GO" id="GO:0005886">
    <property type="term" value="C:plasma membrane"/>
    <property type="evidence" value="ECO:0007669"/>
    <property type="project" value="UniProtKB-SubCell"/>
</dbReference>
<dbReference type="PANTHER" id="PTHR33452">
    <property type="entry name" value="OXIDOREDUCTASE CATD-RELATED"/>
    <property type="match status" value="1"/>
</dbReference>
<dbReference type="KEGG" id="pbor:BSF38_02831"/>
<dbReference type="InterPro" id="IPR032808">
    <property type="entry name" value="DoxX"/>
</dbReference>
<feature type="transmembrane region" description="Helical" evidence="7">
    <location>
        <begin position="6"/>
        <end position="26"/>
    </location>
</feature>
<evidence type="ECO:0000313" key="9">
    <source>
        <dbReference type="Proteomes" id="UP000186309"/>
    </source>
</evidence>
<proteinExistence type="inferred from homology"/>
<dbReference type="Proteomes" id="UP000186309">
    <property type="component" value="Chromosome"/>
</dbReference>
<sequence>MVPVVQGVLSVVGRFAISTIFLLAAVGNKIPNFEGVTKVMAAKGMPAPGFLLVGAIAFLIAGSLSVIVGYKARIGAFLLLVFLALASYYFHDFWRLADPKEQQEQTIQFMKNLSMMGAMLFIIANGAGAWSLDARRRATAEKGSVVLG</sequence>
<comment type="similarity">
    <text evidence="2">Belongs to the DoxX family.</text>
</comment>
<evidence type="ECO:0000256" key="2">
    <source>
        <dbReference type="ARBA" id="ARBA00006679"/>
    </source>
</evidence>
<dbReference type="RefSeq" id="WP_076346576.1">
    <property type="nucleotide sequence ID" value="NZ_CP019082.1"/>
</dbReference>
<accession>A0A1U7CQV1</accession>
<name>A0A1U7CQV1_9BACT</name>
<organism evidence="8 9">
    <name type="scientific">Paludisphaera borealis</name>
    <dbReference type="NCBI Taxonomy" id="1387353"/>
    <lineage>
        <taxon>Bacteria</taxon>
        <taxon>Pseudomonadati</taxon>
        <taxon>Planctomycetota</taxon>
        <taxon>Planctomycetia</taxon>
        <taxon>Isosphaerales</taxon>
        <taxon>Isosphaeraceae</taxon>
        <taxon>Paludisphaera</taxon>
    </lineage>
</organism>
<comment type="subcellular location">
    <subcellularLocation>
        <location evidence="1">Cell membrane</location>
        <topology evidence="1">Multi-pass membrane protein</topology>
    </subcellularLocation>
</comment>
<dbReference type="EMBL" id="CP019082">
    <property type="protein sequence ID" value="APW61317.1"/>
    <property type="molecule type" value="Genomic_DNA"/>
</dbReference>
<keyword evidence="6 7" id="KW-0472">Membrane</keyword>
<evidence type="ECO:0000256" key="4">
    <source>
        <dbReference type="ARBA" id="ARBA00022692"/>
    </source>
</evidence>
<keyword evidence="4 7" id="KW-0812">Transmembrane</keyword>
<gene>
    <name evidence="8" type="primary">yphA</name>
    <name evidence="8" type="ORF">BSF38_02831</name>
</gene>
<dbReference type="InterPro" id="IPR051907">
    <property type="entry name" value="DoxX-like_oxidoreductase"/>
</dbReference>
<reference evidence="9" key="1">
    <citation type="submission" date="2016-12" db="EMBL/GenBank/DDBJ databases">
        <title>Comparative genomics of four Isosphaeraceae planctomycetes: a common pool of plasmids and glycoside hydrolase genes.</title>
        <authorList>
            <person name="Ivanova A."/>
        </authorList>
    </citation>
    <scope>NUCLEOTIDE SEQUENCE [LARGE SCALE GENOMIC DNA]</scope>
    <source>
        <strain evidence="9">PX4</strain>
    </source>
</reference>
<evidence type="ECO:0000256" key="5">
    <source>
        <dbReference type="ARBA" id="ARBA00022989"/>
    </source>
</evidence>
<feature type="transmembrane region" description="Helical" evidence="7">
    <location>
        <begin position="74"/>
        <end position="91"/>
    </location>
</feature>
<evidence type="ECO:0000313" key="8">
    <source>
        <dbReference type="EMBL" id="APW61317.1"/>
    </source>
</evidence>
<dbReference type="STRING" id="1387353.BSF38_02831"/>
<keyword evidence="5 7" id="KW-1133">Transmembrane helix</keyword>
<dbReference type="PANTHER" id="PTHR33452:SF1">
    <property type="entry name" value="INNER MEMBRANE PROTEIN YPHA-RELATED"/>
    <property type="match status" value="1"/>
</dbReference>
<evidence type="ECO:0000256" key="1">
    <source>
        <dbReference type="ARBA" id="ARBA00004651"/>
    </source>
</evidence>
<evidence type="ECO:0000256" key="3">
    <source>
        <dbReference type="ARBA" id="ARBA00022475"/>
    </source>
</evidence>
<keyword evidence="9" id="KW-1185">Reference proteome</keyword>
<feature type="transmembrane region" description="Helical" evidence="7">
    <location>
        <begin position="112"/>
        <end position="132"/>
    </location>
</feature>
<evidence type="ECO:0000256" key="6">
    <source>
        <dbReference type="ARBA" id="ARBA00023136"/>
    </source>
</evidence>